<keyword evidence="3" id="KW-0805">Transcription regulation</keyword>
<keyword evidence="2" id="KW-0902">Two-component regulatory system</keyword>
<dbReference type="SMART" id="SM01043">
    <property type="entry name" value="BTAD"/>
    <property type="match status" value="1"/>
</dbReference>
<dbReference type="PANTHER" id="PTHR35807:SF2">
    <property type="entry name" value="TRANSCRIPTIONAL ACTIVATOR DOMAIN"/>
    <property type="match status" value="1"/>
</dbReference>
<dbReference type="Gene3D" id="1.25.40.10">
    <property type="entry name" value="Tetratricopeptide repeat domain"/>
    <property type="match status" value="1"/>
</dbReference>
<dbReference type="Gene3D" id="1.10.10.10">
    <property type="entry name" value="Winged helix-like DNA-binding domain superfamily/Winged helix DNA-binding domain"/>
    <property type="match status" value="1"/>
</dbReference>
<dbReference type="SUPFAM" id="SSF52172">
    <property type="entry name" value="CheY-like"/>
    <property type="match status" value="1"/>
</dbReference>
<feature type="modified residue" description="4-aspartylphosphate" evidence="6">
    <location>
        <position position="57"/>
    </location>
</feature>
<dbReference type="SUPFAM" id="SSF48452">
    <property type="entry name" value="TPR-like"/>
    <property type="match status" value="1"/>
</dbReference>
<gene>
    <name evidence="8" type="ORF">NDK47_04730</name>
</gene>
<keyword evidence="5" id="KW-0804">Transcription</keyword>
<dbReference type="PROSITE" id="PS50110">
    <property type="entry name" value="RESPONSE_REGULATORY"/>
    <property type="match status" value="1"/>
</dbReference>
<protein>
    <submittedName>
        <fullName evidence="8">Response regulator</fullName>
    </submittedName>
</protein>
<comment type="similarity">
    <text evidence="1">Belongs to the AfsR/DnrI/RedD regulatory family.</text>
</comment>
<dbReference type="SUPFAM" id="SSF46894">
    <property type="entry name" value="C-terminal effector domain of the bipartite response regulators"/>
    <property type="match status" value="1"/>
</dbReference>
<dbReference type="InterPro" id="IPR016032">
    <property type="entry name" value="Sig_transdc_resp-reg_C-effctor"/>
</dbReference>
<dbReference type="Pfam" id="PF00072">
    <property type="entry name" value="Response_reg"/>
    <property type="match status" value="1"/>
</dbReference>
<dbReference type="Proteomes" id="UP001056500">
    <property type="component" value="Chromosome"/>
</dbReference>
<accession>A0ABY4WIB0</accession>
<dbReference type="SMART" id="SM00448">
    <property type="entry name" value="REC"/>
    <property type="match status" value="1"/>
</dbReference>
<keyword evidence="6" id="KW-0597">Phosphoprotein</keyword>
<evidence type="ECO:0000256" key="2">
    <source>
        <dbReference type="ARBA" id="ARBA00023012"/>
    </source>
</evidence>
<sequence>MKAIIVDDERLALKKMENLLREQVDLDGRIELIGTYNNAHAALEAARREEVDLAFLDIEMPEINGFELAEQLLKIHPCLSIIFVTAYQEYAVKAFEMNALDYLMKPVHHSRLTVTLQRFMASKEKTARSTEEAKKAMLCCMQRLHYQDTQGRTQSFPWKTLKAPELFAYLVFHRDKTVSKQILIDLLWPDYDTERATTQLHTAIYQIRKIIKTAGLELSIKYMDEGYRLVWGEEKLDVDEWENGVRQAPPVMPETLDQHLAIMALYTGNYLEEHRYIWADYEQERMRLIWLQHVKQIAECFKTLGRHTEAIMLYQKIRETCPDLEDGYFELMKMYAAMNHQGEVRKQFQLISNRLKEEFDVSPSKELIDWYEQWKPGMKE</sequence>
<dbReference type="InterPro" id="IPR011990">
    <property type="entry name" value="TPR-like_helical_dom_sf"/>
</dbReference>
<dbReference type="InterPro" id="IPR051677">
    <property type="entry name" value="AfsR-DnrI-RedD_regulator"/>
</dbReference>
<dbReference type="InterPro" id="IPR011006">
    <property type="entry name" value="CheY-like_superfamily"/>
</dbReference>
<dbReference type="InterPro" id="IPR001789">
    <property type="entry name" value="Sig_transdc_resp-reg_receiver"/>
</dbReference>
<evidence type="ECO:0000313" key="9">
    <source>
        <dbReference type="Proteomes" id="UP001056500"/>
    </source>
</evidence>
<dbReference type="RefSeq" id="WP_251873717.1">
    <property type="nucleotide sequence ID" value="NZ_CP098755.1"/>
</dbReference>
<evidence type="ECO:0000256" key="5">
    <source>
        <dbReference type="ARBA" id="ARBA00023163"/>
    </source>
</evidence>
<name>A0ABY4WIB0_9BACL</name>
<evidence type="ECO:0000256" key="1">
    <source>
        <dbReference type="ARBA" id="ARBA00005820"/>
    </source>
</evidence>
<reference evidence="8" key="1">
    <citation type="submission" date="2022-06" db="EMBL/GenBank/DDBJ databases">
        <title>Genome sequencing of Brevibacillus sp. BB3-R1.</title>
        <authorList>
            <person name="Heo J."/>
            <person name="Lee D."/>
            <person name="Won M."/>
            <person name="Han B.-H."/>
            <person name="Hong S.-B."/>
            <person name="Kwon S.-W."/>
        </authorList>
    </citation>
    <scope>NUCLEOTIDE SEQUENCE</scope>
    <source>
        <strain evidence="8">BB3-R1</strain>
    </source>
</reference>
<dbReference type="InterPro" id="IPR001867">
    <property type="entry name" value="OmpR/PhoB-type_DNA-bd"/>
</dbReference>
<keyword evidence="4" id="KW-0238">DNA-binding</keyword>
<dbReference type="SMART" id="SM00862">
    <property type="entry name" value="Trans_reg_C"/>
    <property type="match status" value="1"/>
</dbReference>
<organism evidence="8 9">
    <name type="scientific">Brevibacillus ruminantium</name>
    <dbReference type="NCBI Taxonomy" id="2950604"/>
    <lineage>
        <taxon>Bacteria</taxon>
        <taxon>Bacillati</taxon>
        <taxon>Bacillota</taxon>
        <taxon>Bacilli</taxon>
        <taxon>Bacillales</taxon>
        <taxon>Paenibacillaceae</taxon>
        <taxon>Brevibacillus</taxon>
    </lineage>
</organism>
<evidence type="ECO:0000313" key="8">
    <source>
        <dbReference type="EMBL" id="USG66609.1"/>
    </source>
</evidence>
<dbReference type="InterPro" id="IPR036388">
    <property type="entry name" value="WH-like_DNA-bd_sf"/>
</dbReference>
<feature type="domain" description="Response regulatory" evidence="7">
    <location>
        <begin position="2"/>
        <end position="120"/>
    </location>
</feature>
<dbReference type="PANTHER" id="PTHR35807">
    <property type="entry name" value="TRANSCRIPTIONAL REGULATOR REDD-RELATED"/>
    <property type="match status" value="1"/>
</dbReference>
<dbReference type="Pfam" id="PF03704">
    <property type="entry name" value="BTAD"/>
    <property type="match status" value="1"/>
</dbReference>
<evidence type="ECO:0000256" key="4">
    <source>
        <dbReference type="ARBA" id="ARBA00023125"/>
    </source>
</evidence>
<keyword evidence="9" id="KW-1185">Reference proteome</keyword>
<dbReference type="EMBL" id="CP098755">
    <property type="protein sequence ID" value="USG66609.1"/>
    <property type="molecule type" value="Genomic_DNA"/>
</dbReference>
<dbReference type="InterPro" id="IPR005158">
    <property type="entry name" value="BTAD"/>
</dbReference>
<dbReference type="Gene3D" id="3.40.50.2300">
    <property type="match status" value="1"/>
</dbReference>
<evidence type="ECO:0000256" key="3">
    <source>
        <dbReference type="ARBA" id="ARBA00023015"/>
    </source>
</evidence>
<proteinExistence type="inferred from homology"/>
<evidence type="ECO:0000259" key="7">
    <source>
        <dbReference type="PROSITE" id="PS50110"/>
    </source>
</evidence>
<evidence type="ECO:0000256" key="6">
    <source>
        <dbReference type="PROSITE-ProRule" id="PRU00169"/>
    </source>
</evidence>